<dbReference type="PANTHER" id="PTHR43461:SF1">
    <property type="entry name" value="TRANSMEMBRANE PROTEIN 256"/>
    <property type="match status" value="1"/>
</dbReference>
<dbReference type="HOGENOM" id="CLU_096548_3_1_6"/>
<keyword evidence="8" id="KW-1185">Reference proteome</keyword>
<accession>A4BAJ9</accession>
<dbReference type="OrthoDB" id="9802121at2"/>
<dbReference type="STRING" id="314283.MED297_10606"/>
<comment type="caution">
    <text evidence="7">The sequence shown here is derived from an EMBL/GenBank/DDBJ whole genome shotgun (WGS) entry which is preliminary data.</text>
</comment>
<feature type="transmembrane region" description="Helical" evidence="6">
    <location>
        <begin position="72"/>
        <end position="92"/>
    </location>
</feature>
<comment type="subcellular location">
    <subcellularLocation>
        <location evidence="1">Membrane</location>
        <topology evidence="1">Multi-pass membrane protein</topology>
    </subcellularLocation>
</comment>
<dbReference type="Pfam" id="PF04241">
    <property type="entry name" value="DUF423"/>
    <property type="match status" value="1"/>
</dbReference>
<dbReference type="InterPro" id="IPR006696">
    <property type="entry name" value="DUF423"/>
</dbReference>
<comment type="similarity">
    <text evidence="2">Belongs to the UPF0382 family.</text>
</comment>
<organism evidence="7 8">
    <name type="scientific">Reinekea blandensis MED297</name>
    <dbReference type="NCBI Taxonomy" id="314283"/>
    <lineage>
        <taxon>Bacteria</taxon>
        <taxon>Pseudomonadati</taxon>
        <taxon>Pseudomonadota</taxon>
        <taxon>Gammaproteobacteria</taxon>
        <taxon>Oceanospirillales</taxon>
        <taxon>Saccharospirillaceae</taxon>
        <taxon>Reinekea</taxon>
    </lineage>
</organism>
<dbReference type="EMBL" id="AAOE01000002">
    <property type="protein sequence ID" value="EAR10955.1"/>
    <property type="molecule type" value="Genomic_DNA"/>
</dbReference>
<feature type="transmembrane region" description="Helical" evidence="6">
    <location>
        <begin position="42"/>
        <end position="60"/>
    </location>
</feature>
<dbReference type="AlphaFoldDB" id="A4BAJ9"/>
<name>A4BAJ9_9GAMM</name>
<evidence type="ECO:0000256" key="5">
    <source>
        <dbReference type="ARBA" id="ARBA00023136"/>
    </source>
</evidence>
<evidence type="ECO:0000313" key="8">
    <source>
        <dbReference type="Proteomes" id="UP000005953"/>
    </source>
</evidence>
<evidence type="ECO:0000256" key="2">
    <source>
        <dbReference type="ARBA" id="ARBA00009694"/>
    </source>
</evidence>
<protein>
    <submittedName>
        <fullName evidence="7">RNA polymerase sigma factor</fullName>
    </submittedName>
</protein>
<keyword evidence="3 6" id="KW-0812">Transmembrane</keyword>
<dbReference type="PANTHER" id="PTHR43461">
    <property type="entry name" value="TRANSMEMBRANE PROTEIN 256"/>
    <property type="match status" value="1"/>
</dbReference>
<keyword evidence="4 6" id="KW-1133">Transmembrane helix</keyword>
<sequence>MNRFALISGSLFAGLAIALGAFGTHALDTLVTPARLETWATGARYLMTQGLGLLLIGLLSEQLKRPLRGPSYLLFAGTCVFCAALFLLVLLNQPWLGAIAPLGGVLMIAGWLSLAIILIRQPK</sequence>
<reference evidence="7 8" key="1">
    <citation type="submission" date="2006-02" db="EMBL/GenBank/DDBJ databases">
        <authorList>
            <person name="Pinhassi J."/>
            <person name="Pedros-Alio C."/>
            <person name="Ferriera S."/>
            <person name="Johnson J."/>
            <person name="Kravitz S."/>
            <person name="Halpern A."/>
            <person name="Remington K."/>
            <person name="Beeson K."/>
            <person name="Tran B."/>
            <person name="Rogers Y.-H."/>
            <person name="Friedman R."/>
            <person name="Venter J.C."/>
        </authorList>
    </citation>
    <scope>NUCLEOTIDE SEQUENCE [LARGE SCALE GENOMIC DNA]</scope>
    <source>
        <strain evidence="7 8">MED297</strain>
    </source>
</reference>
<evidence type="ECO:0000313" key="7">
    <source>
        <dbReference type="EMBL" id="EAR10955.1"/>
    </source>
</evidence>
<dbReference type="RefSeq" id="WP_008041578.1">
    <property type="nucleotide sequence ID" value="NZ_CH724149.1"/>
</dbReference>
<dbReference type="GO" id="GO:0005886">
    <property type="term" value="C:plasma membrane"/>
    <property type="evidence" value="ECO:0007669"/>
    <property type="project" value="TreeGrafter"/>
</dbReference>
<dbReference type="Proteomes" id="UP000005953">
    <property type="component" value="Unassembled WGS sequence"/>
</dbReference>
<evidence type="ECO:0000256" key="4">
    <source>
        <dbReference type="ARBA" id="ARBA00022989"/>
    </source>
</evidence>
<proteinExistence type="inferred from homology"/>
<evidence type="ECO:0000256" key="3">
    <source>
        <dbReference type="ARBA" id="ARBA00022692"/>
    </source>
</evidence>
<evidence type="ECO:0000256" key="6">
    <source>
        <dbReference type="SAM" id="Phobius"/>
    </source>
</evidence>
<feature type="transmembrane region" description="Helical" evidence="6">
    <location>
        <begin position="98"/>
        <end position="119"/>
    </location>
</feature>
<evidence type="ECO:0000256" key="1">
    <source>
        <dbReference type="ARBA" id="ARBA00004141"/>
    </source>
</evidence>
<gene>
    <name evidence="7" type="ORF">MED297_10606</name>
</gene>
<keyword evidence="5 6" id="KW-0472">Membrane</keyword>